<organism evidence="1 2">
    <name type="scientific">Aspergillus homomorphus (strain CBS 101889)</name>
    <dbReference type="NCBI Taxonomy" id="1450537"/>
    <lineage>
        <taxon>Eukaryota</taxon>
        <taxon>Fungi</taxon>
        <taxon>Dikarya</taxon>
        <taxon>Ascomycota</taxon>
        <taxon>Pezizomycotina</taxon>
        <taxon>Eurotiomycetes</taxon>
        <taxon>Eurotiomycetidae</taxon>
        <taxon>Eurotiales</taxon>
        <taxon>Aspergillaceae</taxon>
        <taxon>Aspergillus</taxon>
        <taxon>Aspergillus subgen. Circumdati</taxon>
    </lineage>
</organism>
<accession>A0A395I9Q3</accession>
<dbReference type="OrthoDB" id="5402033at2759"/>
<dbReference type="EMBL" id="KZ824268">
    <property type="protein sequence ID" value="RAL16761.1"/>
    <property type="molecule type" value="Genomic_DNA"/>
</dbReference>
<dbReference type="GeneID" id="37205328"/>
<keyword evidence="2" id="KW-1185">Reference proteome</keyword>
<gene>
    <name evidence="1" type="ORF">BO97DRAFT_75137</name>
</gene>
<dbReference type="Proteomes" id="UP000248961">
    <property type="component" value="Unassembled WGS sequence"/>
</dbReference>
<evidence type="ECO:0000313" key="2">
    <source>
        <dbReference type="Proteomes" id="UP000248961"/>
    </source>
</evidence>
<proteinExistence type="predicted"/>
<dbReference type="RefSeq" id="XP_025555915.1">
    <property type="nucleotide sequence ID" value="XM_025701039.1"/>
</dbReference>
<sequence>MTSQPRPSIFRVEDIWPIFHLPVRDVLAWDGIGAHGAARLLQEKRGQSPIEKLDLTIGVWPGTTVTMPDVETILQQPKLLRRLKLRFCSIPASFGVFIEGHWRSLARYRDTLESSAIETIRPVWDEWDGLLFHQSGLCSEGDQVPAALLPCRRPIGGP</sequence>
<name>A0A395I9Q3_ASPHC</name>
<evidence type="ECO:0000313" key="1">
    <source>
        <dbReference type="EMBL" id="RAL16761.1"/>
    </source>
</evidence>
<protein>
    <submittedName>
        <fullName evidence="1">Uncharacterized protein</fullName>
    </submittedName>
</protein>
<dbReference type="AlphaFoldDB" id="A0A395I9Q3"/>
<dbReference type="VEuPathDB" id="FungiDB:BO97DRAFT_75137"/>
<reference evidence="1 2" key="1">
    <citation type="submission" date="2018-02" db="EMBL/GenBank/DDBJ databases">
        <title>The genomes of Aspergillus section Nigri reveals drivers in fungal speciation.</title>
        <authorList>
            <consortium name="DOE Joint Genome Institute"/>
            <person name="Vesth T.C."/>
            <person name="Nybo J."/>
            <person name="Theobald S."/>
            <person name="Brandl J."/>
            <person name="Frisvad J.C."/>
            <person name="Nielsen K.F."/>
            <person name="Lyhne E.K."/>
            <person name="Kogle M.E."/>
            <person name="Kuo A."/>
            <person name="Riley R."/>
            <person name="Clum A."/>
            <person name="Nolan M."/>
            <person name="Lipzen A."/>
            <person name="Salamov A."/>
            <person name="Henrissat B."/>
            <person name="Wiebenga A."/>
            <person name="De vries R.P."/>
            <person name="Grigoriev I.V."/>
            <person name="Mortensen U.H."/>
            <person name="Andersen M.R."/>
            <person name="Baker S.E."/>
        </authorList>
    </citation>
    <scope>NUCLEOTIDE SEQUENCE [LARGE SCALE GENOMIC DNA]</scope>
    <source>
        <strain evidence="1 2">CBS 101889</strain>
    </source>
</reference>